<reference evidence="1" key="2">
    <citation type="submission" date="2021-09" db="EMBL/GenBank/DDBJ databases">
        <authorList>
            <person name="Jia N."/>
            <person name="Wang J."/>
            <person name="Shi W."/>
            <person name="Du L."/>
            <person name="Sun Y."/>
            <person name="Zhan W."/>
            <person name="Jiang J."/>
            <person name="Wang Q."/>
            <person name="Zhang B."/>
            <person name="Ji P."/>
            <person name="Sakyi L.B."/>
            <person name="Cui X."/>
            <person name="Yuan T."/>
            <person name="Jiang B."/>
            <person name="Yang W."/>
            <person name="Lam T.T.-Y."/>
            <person name="Chang Q."/>
            <person name="Ding S."/>
            <person name="Wang X."/>
            <person name="Zhu J."/>
            <person name="Ruan X."/>
            <person name="Zhao L."/>
            <person name="Wei J."/>
            <person name="Que T."/>
            <person name="Du C."/>
            <person name="Cheng J."/>
            <person name="Dai P."/>
            <person name="Han X."/>
            <person name="Huang E."/>
            <person name="Gao Y."/>
            <person name="Liu J."/>
            <person name="Shao H."/>
            <person name="Ye R."/>
            <person name="Li L."/>
            <person name="Wei W."/>
            <person name="Wang X."/>
            <person name="Wang C."/>
            <person name="Huo Q."/>
            <person name="Li W."/>
            <person name="Guo W."/>
            <person name="Chen H."/>
            <person name="Chen S."/>
            <person name="Zhou L."/>
            <person name="Zhou L."/>
            <person name="Ni X."/>
            <person name="Tian J."/>
            <person name="Zhou Y."/>
            <person name="Sheng Y."/>
            <person name="Liu T."/>
            <person name="Pan Y."/>
            <person name="Xia L."/>
            <person name="Li J."/>
            <person name="Zhao F."/>
            <person name="Cao W."/>
        </authorList>
    </citation>
    <scope>NUCLEOTIDE SEQUENCE</scope>
    <source>
        <strain evidence="1">Rsan-2018</strain>
        <tissue evidence="1">Larvae</tissue>
    </source>
</reference>
<evidence type="ECO:0000313" key="1">
    <source>
        <dbReference type="EMBL" id="KAH7955865.1"/>
    </source>
</evidence>
<proteinExistence type="predicted"/>
<protein>
    <submittedName>
        <fullName evidence="1">Uncharacterized protein</fullName>
    </submittedName>
</protein>
<name>A0A9D4SXK1_RHISA</name>
<reference evidence="1" key="1">
    <citation type="journal article" date="2020" name="Cell">
        <title>Large-Scale Comparative Analyses of Tick Genomes Elucidate Their Genetic Diversity and Vector Capacities.</title>
        <authorList>
            <consortium name="Tick Genome and Microbiome Consortium (TIGMIC)"/>
            <person name="Jia N."/>
            <person name="Wang J."/>
            <person name="Shi W."/>
            <person name="Du L."/>
            <person name="Sun Y."/>
            <person name="Zhan W."/>
            <person name="Jiang J.F."/>
            <person name="Wang Q."/>
            <person name="Zhang B."/>
            <person name="Ji P."/>
            <person name="Bell-Sakyi L."/>
            <person name="Cui X.M."/>
            <person name="Yuan T.T."/>
            <person name="Jiang B.G."/>
            <person name="Yang W.F."/>
            <person name="Lam T.T."/>
            <person name="Chang Q.C."/>
            <person name="Ding S.J."/>
            <person name="Wang X.J."/>
            <person name="Zhu J.G."/>
            <person name="Ruan X.D."/>
            <person name="Zhao L."/>
            <person name="Wei J.T."/>
            <person name="Ye R.Z."/>
            <person name="Que T.C."/>
            <person name="Du C.H."/>
            <person name="Zhou Y.H."/>
            <person name="Cheng J.X."/>
            <person name="Dai P.F."/>
            <person name="Guo W.B."/>
            <person name="Han X.H."/>
            <person name="Huang E.J."/>
            <person name="Li L.F."/>
            <person name="Wei W."/>
            <person name="Gao Y.C."/>
            <person name="Liu J.Z."/>
            <person name="Shao H.Z."/>
            <person name="Wang X."/>
            <person name="Wang C.C."/>
            <person name="Yang T.C."/>
            <person name="Huo Q.B."/>
            <person name="Li W."/>
            <person name="Chen H.Y."/>
            <person name="Chen S.E."/>
            <person name="Zhou L.G."/>
            <person name="Ni X.B."/>
            <person name="Tian J.H."/>
            <person name="Sheng Y."/>
            <person name="Liu T."/>
            <person name="Pan Y.S."/>
            <person name="Xia L.Y."/>
            <person name="Li J."/>
            <person name="Zhao F."/>
            <person name="Cao W.C."/>
        </authorList>
    </citation>
    <scope>NUCLEOTIDE SEQUENCE</scope>
    <source>
        <strain evidence="1">Rsan-2018</strain>
    </source>
</reference>
<dbReference type="EMBL" id="JABSTV010001250">
    <property type="protein sequence ID" value="KAH7955865.1"/>
    <property type="molecule type" value="Genomic_DNA"/>
</dbReference>
<comment type="caution">
    <text evidence="1">The sequence shown here is derived from an EMBL/GenBank/DDBJ whole genome shotgun (WGS) entry which is preliminary data.</text>
</comment>
<keyword evidence="2" id="KW-1185">Reference proteome</keyword>
<sequence>MDRRSAESPGTWNSAGFTQRTMTARYGCRQGALPCLWLCVCMRIPKKEAPRNECESPWFGVSGSVPEYATFTDASGNLYS</sequence>
<dbReference type="AlphaFoldDB" id="A0A9D4SXK1"/>
<dbReference type="Proteomes" id="UP000821837">
    <property type="component" value="Unassembled WGS sequence"/>
</dbReference>
<evidence type="ECO:0000313" key="2">
    <source>
        <dbReference type="Proteomes" id="UP000821837"/>
    </source>
</evidence>
<organism evidence="1 2">
    <name type="scientific">Rhipicephalus sanguineus</name>
    <name type="common">Brown dog tick</name>
    <name type="synonym">Ixodes sanguineus</name>
    <dbReference type="NCBI Taxonomy" id="34632"/>
    <lineage>
        <taxon>Eukaryota</taxon>
        <taxon>Metazoa</taxon>
        <taxon>Ecdysozoa</taxon>
        <taxon>Arthropoda</taxon>
        <taxon>Chelicerata</taxon>
        <taxon>Arachnida</taxon>
        <taxon>Acari</taxon>
        <taxon>Parasitiformes</taxon>
        <taxon>Ixodida</taxon>
        <taxon>Ixodoidea</taxon>
        <taxon>Ixodidae</taxon>
        <taxon>Rhipicephalinae</taxon>
        <taxon>Rhipicephalus</taxon>
        <taxon>Rhipicephalus</taxon>
    </lineage>
</organism>
<accession>A0A9D4SXK1</accession>
<gene>
    <name evidence="1" type="ORF">HPB52_004619</name>
</gene>